<dbReference type="InterPro" id="IPR009636">
    <property type="entry name" value="SCAF"/>
</dbReference>
<dbReference type="Proteomes" id="UP000516046">
    <property type="component" value="Chromosome"/>
</dbReference>
<dbReference type="Pfam" id="PF06810">
    <property type="entry name" value="Phage_scaffold"/>
    <property type="match status" value="1"/>
</dbReference>
<keyword evidence="3" id="KW-1185">Reference proteome</keyword>
<gene>
    <name evidence="2" type="ORF">H6X83_10400</name>
</gene>
<dbReference type="EMBL" id="CP060696">
    <property type="protein sequence ID" value="QNO17350.1"/>
    <property type="molecule type" value="Genomic_DNA"/>
</dbReference>
<accession>A0A7G9WF88</accession>
<feature type="compositionally biased region" description="Basic and acidic residues" evidence="1">
    <location>
        <begin position="133"/>
        <end position="145"/>
    </location>
</feature>
<evidence type="ECO:0000313" key="3">
    <source>
        <dbReference type="Proteomes" id="UP000516046"/>
    </source>
</evidence>
<protein>
    <submittedName>
        <fullName evidence="2">Phage scaffolding protein</fullName>
    </submittedName>
</protein>
<name>A0A7G9WF88_9FIRM</name>
<dbReference type="RefSeq" id="WP_212506419.1">
    <property type="nucleotide sequence ID" value="NZ_CP060696.1"/>
</dbReference>
<dbReference type="KEGG" id="caml:H6X83_10400"/>
<proteinExistence type="predicted"/>
<dbReference type="AlphaFoldDB" id="A0A7G9WF88"/>
<reference evidence="2 3" key="1">
    <citation type="submission" date="2020-08" db="EMBL/GenBank/DDBJ databases">
        <authorList>
            <person name="Ren C."/>
            <person name="Gu Y."/>
            <person name="Xu Y."/>
        </authorList>
    </citation>
    <scope>NUCLEOTIDE SEQUENCE [LARGE SCALE GENOMIC DNA]</scope>
    <source>
        <strain evidence="2 3">LBM18003</strain>
    </source>
</reference>
<evidence type="ECO:0000256" key="1">
    <source>
        <dbReference type="SAM" id="MobiDB-lite"/>
    </source>
</evidence>
<organism evidence="2 3">
    <name type="scientific">Caproicibacterium amylolyticum</name>
    <dbReference type="NCBI Taxonomy" id="2766537"/>
    <lineage>
        <taxon>Bacteria</taxon>
        <taxon>Bacillati</taxon>
        <taxon>Bacillota</taxon>
        <taxon>Clostridia</taxon>
        <taxon>Eubacteriales</taxon>
        <taxon>Oscillospiraceae</taxon>
        <taxon>Caproicibacterium</taxon>
    </lineage>
</organism>
<evidence type="ECO:0000313" key="2">
    <source>
        <dbReference type="EMBL" id="QNO17350.1"/>
    </source>
</evidence>
<feature type="region of interest" description="Disordered" evidence="1">
    <location>
        <begin position="133"/>
        <end position="178"/>
    </location>
</feature>
<sequence length="190" mass="20951">MERKFLTGLGLEKDVIDKILDQNGAETTALRTQLKTKDTEISTLRTDLTTANDKVADLEKVDTAGLQGQLDAEKAGRKKDRQGWNLKAALTSANCKDADYIMFKLGDTVEFADDGSLKDKDKLLETCKKDYATMFDESKPPETQHPENQSQQPEGGIRLASGGEHGSGGNTDYDSMSDDEYYAATMKKDK</sequence>